<evidence type="ECO:0000256" key="4">
    <source>
        <dbReference type="ARBA" id="ARBA00022723"/>
    </source>
</evidence>
<dbReference type="Pfam" id="PF00067">
    <property type="entry name" value="p450"/>
    <property type="match status" value="1"/>
</dbReference>
<evidence type="ECO:0000256" key="6">
    <source>
        <dbReference type="ARBA" id="ARBA00023004"/>
    </source>
</evidence>
<evidence type="ECO:0000256" key="8">
    <source>
        <dbReference type="PIRSR" id="PIRSR602401-1"/>
    </source>
</evidence>
<keyword evidence="3 8" id="KW-0349">Heme</keyword>
<dbReference type="GO" id="GO:0008203">
    <property type="term" value="P:cholesterol metabolic process"/>
    <property type="evidence" value="ECO:0007669"/>
    <property type="project" value="TreeGrafter"/>
</dbReference>
<dbReference type="PRINTS" id="PR00463">
    <property type="entry name" value="EP450I"/>
</dbReference>
<dbReference type="AlphaFoldDB" id="A0AAV1KEU8"/>
<organism evidence="9 10">
    <name type="scientific">Parnassius mnemosyne</name>
    <name type="common">clouded apollo</name>
    <dbReference type="NCBI Taxonomy" id="213953"/>
    <lineage>
        <taxon>Eukaryota</taxon>
        <taxon>Metazoa</taxon>
        <taxon>Ecdysozoa</taxon>
        <taxon>Arthropoda</taxon>
        <taxon>Hexapoda</taxon>
        <taxon>Insecta</taxon>
        <taxon>Pterygota</taxon>
        <taxon>Neoptera</taxon>
        <taxon>Endopterygota</taxon>
        <taxon>Lepidoptera</taxon>
        <taxon>Glossata</taxon>
        <taxon>Ditrysia</taxon>
        <taxon>Papilionoidea</taxon>
        <taxon>Papilionidae</taxon>
        <taxon>Parnassiinae</taxon>
        <taxon>Parnassini</taxon>
        <taxon>Parnassius</taxon>
        <taxon>Driopa</taxon>
    </lineage>
</organism>
<dbReference type="Proteomes" id="UP001314205">
    <property type="component" value="Unassembled WGS sequence"/>
</dbReference>
<keyword evidence="5" id="KW-0560">Oxidoreductase</keyword>
<keyword evidence="7" id="KW-0503">Monooxygenase</keyword>
<comment type="cofactor">
    <cofactor evidence="1 8">
        <name>heme</name>
        <dbReference type="ChEBI" id="CHEBI:30413"/>
    </cofactor>
</comment>
<dbReference type="GO" id="GO:0016705">
    <property type="term" value="F:oxidoreductase activity, acting on paired donors, with incorporation or reduction of molecular oxygen"/>
    <property type="evidence" value="ECO:0007669"/>
    <property type="project" value="InterPro"/>
</dbReference>
<keyword evidence="10" id="KW-1185">Reference proteome</keyword>
<dbReference type="GO" id="GO:0020037">
    <property type="term" value="F:heme binding"/>
    <property type="evidence" value="ECO:0007669"/>
    <property type="project" value="InterPro"/>
</dbReference>
<dbReference type="InterPro" id="IPR036396">
    <property type="entry name" value="Cyt_P450_sf"/>
</dbReference>
<dbReference type="PANTHER" id="PTHR24279:SF125">
    <property type="entry name" value="CYTOCHROME P450 FAMILY 24 SUBFAMILY A MEMBER 1"/>
    <property type="match status" value="1"/>
</dbReference>
<evidence type="ECO:0000256" key="3">
    <source>
        <dbReference type="ARBA" id="ARBA00022617"/>
    </source>
</evidence>
<gene>
    <name evidence="9" type="ORF">PARMNEM_LOCUS2186</name>
</gene>
<dbReference type="GO" id="GO:0004497">
    <property type="term" value="F:monooxygenase activity"/>
    <property type="evidence" value="ECO:0007669"/>
    <property type="project" value="UniProtKB-KW"/>
</dbReference>
<evidence type="ECO:0000313" key="10">
    <source>
        <dbReference type="Proteomes" id="UP001314205"/>
    </source>
</evidence>
<comment type="similarity">
    <text evidence="2">Belongs to the cytochrome P450 family.</text>
</comment>
<dbReference type="GO" id="GO:0006704">
    <property type="term" value="P:glucocorticoid biosynthetic process"/>
    <property type="evidence" value="ECO:0007669"/>
    <property type="project" value="TreeGrafter"/>
</dbReference>
<dbReference type="PANTHER" id="PTHR24279">
    <property type="entry name" value="CYTOCHROME P450"/>
    <property type="match status" value="1"/>
</dbReference>
<dbReference type="GO" id="GO:0071375">
    <property type="term" value="P:cellular response to peptide hormone stimulus"/>
    <property type="evidence" value="ECO:0007669"/>
    <property type="project" value="TreeGrafter"/>
</dbReference>
<evidence type="ECO:0000313" key="9">
    <source>
        <dbReference type="EMBL" id="CAK1580374.1"/>
    </source>
</evidence>
<evidence type="ECO:0000256" key="1">
    <source>
        <dbReference type="ARBA" id="ARBA00001971"/>
    </source>
</evidence>
<dbReference type="InterPro" id="IPR050479">
    <property type="entry name" value="CYP11_CYP27_families"/>
</dbReference>
<dbReference type="GO" id="GO:0034650">
    <property type="term" value="P:cortisol metabolic process"/>
    <property type="evidence" value="ECO:0007669"/>
    <property type="project" value="TreeGrafter"/>
</dbReference>
<dbReference type="EMBL" id="CAVLGL010000013">
    <property type="protein sequence ID" value="CAK1580374.1"/>
    <property type="molecule type" value="Genomic_DNA"/>
</dbReference>
<dbReference type="GO" id="GO:0005506">
    <property type="term" value="F:iron ion binding"/>
    <property type="evidence" value="ECO:0007669"/>
    <property type="project" value="InterPro"/>
</dbReference>
<proteinExistence type="inferred from homology"/>
<dbReference type="PRINTS" id="PR00385">
    <property type="entry name" value="P450"/>
</dbReference>
<reference evidence="9 10" key="1">
    <citation type="submission" date="2023-11" db="EMBL/GenBank/DDBJ databases">
        <authorList>
            <person name="Hedman E."/>
            <person name="Englund M."/>
            <person name="Stromberg M."/>
            <person name="Nyberg Akerstrom W."/>
            <person name="Nylinder S."/>
            <person name="Jareborg N."/>
            <person name="Kallberg Y."/>
            <person name="Kronander E."/>
        </authorList>
    </citation>
    <scope>NUCLEOTIDE SEQUENCE [LARGE SCALE GENOMIC DNA]</scope>
</reference>
<evidence type="ECO:0008006" key="11">
    <source>
        <dbReference type="Google" id="ProtNLM"/>
    </source>
</evidence>
<dbReference type="SUPFAM" id="SSF48264">
    <property type="entry name" value="Cytochrome P450"/>
    <property type="match status" value="1"/>
</dbReference>
<accession>A0AAV1KEU8</accession>
<dbReference type="InterPro" id="IPR002401">
    <property type="entry name" value="Cyt_P450_E_grp-I"/>
</dbReference>
<feature type="binding site" description="axial binding residue" evidence="8">
    <location>
        <position position="425"/>
    </location>
    <ligand>
        <name>heme</name>
        <dbReference type="ChEBI" id="CHEBI:30413"/>
    </ligand>
    <ligandPart>
        <name>Fe</name>
        <dbReference type="ChEBI" id="CHEBI:18248"/>
    </ligandPart>
</feature>
<dbReference type="InterPro" id="IPR001128">
    <property type="entry name" value="Cyt_P450"/>
</dbReference>
<sequence length="483" mass="55684">MYRISRATTDYIKRYTITPAGHCETFLTIKNVPRPRSLPILGTKLDFFLAGRGTMLHEYIDARHKLLGSIFCEKLNGNTDLVFISDPTVMKTLFLNREGKYPAHILPDPWVLYEKLYGFKRGLFFMDGEEWLNNRRIMNKHLLRENTESWLEGPIKRTIDNFIAKWKGRAANGCVVLDIESELYKLSTDVIIKVLLGTNSSTFESRHYEELVTIFSNSVKKIFQTTTKLYGLPLNLCQRLNLKVWTDFKESVDSSVFLARKIVNEILLGRHETNGLIKKLSDENMDDETIRKIAADFVIAAGDTTAYTTLWTLLMLFENGEVLKELRRKDGLYVKYVIKESMRLYPVAPFLTRILPKDCFLGPYKLKQGTPIVASIYTSGRDEQNFSNANVFLPYRWDKNDPRKENLSNHVPSASLPFALGARSCIGKKIAMIQLMEVIQQVSNNFQLKFNNIKNIRPITSQVLVPNKHIELCLTLRNYNEKE</sequence>
<evidence type="ECO:0000256" key="2">
    <source>
        <dbReference type="ARBA" id="ARBA00010617"/>
    </source>
</evidence>
<dbReference type="GO" id="GO:0005743">
    <property type="term" value="C:mitochondrial inner membrane"/>
    <property type="evidence" value="ECO:0007669"/>
    <property type="project" value="TreeGrafter"/>
</dbReference>
<keyword evidence="6 8" id="KW-0408">Iron</keyword>
<comment type="caution">
    <text evidence="9">The sequence shown here is derived from an EMBL/GenBank/DDBJ whole genome shotgun (WGS) entry which is preliminary data.</text>
</comment>
<dbReference type="Gene3D" id="1.10.630.10">
    <property type="entry name" value="Cytochrome P450"/>
    <property type="match status" value="1"/>
</dbReference>
<protein>
    <recommendedName>
        <fullName evidence="11">Cytochrome P450</fullName>
    </recommendedName>
</protein>
<evidence type="ECO:0000256" key="7">
    <source>
        <dbReference type="ARBA" id="ARBA00023033"/>
    </source>
</evidence>
<dbReference type="GO" id="GO:0006700">
    <property type="term" value="P:C21-steroid hormone biosynthetic process"/>
    <property type="evidence" value="ECO:0007669"/>
    <property type="project" value="TreeGrafter"/>
</dbReference>
<keyword evidence="4 8" id="KW-0479">Metal-binding</keyword>
<name>A0AAV1KEU8_9NEOP</name>
<evidence type="ECO:0000256" key="5">
    <source>
        <dbReference type="ARBA" id="ARBA00023002"/>
    </source>
</evidence>